<evidence type="ECO:0000313" key="1">
    <source>
        <dbReference type="EMBL" id="XCG49533.1"/>
    </source>
</evidence>
<dbReference type="EMBL" id="CP159253">
    <property type="protein sequence ID" value="XCG49533.1"/>
    <property type="molecule type" value="Genomic_DNA"/>
</dbReference>
<name>A0AAU8CRG3_9HYPH</name>
<accession>A0AAU8CRG3</accession>
<gene>
    <name evidence="1" type="ORF">ABVK50_02560</name>
</gene>
<protein>
    <recommendedName>
        <fullName evidence="2">Phage tail protein</fullName>
    </recommendedName>
</protein>
<organism evidence="1">
    <name type="scientific">Mesorhizobium sp. WSM2240</name>
    <dbReference type="NCBI Taxonomy" id="3228851"/>
    <lineage>
        <taxon>Bacteria</taxon>
        <taxon>Pseudomonadati</taxon>
        <taxon>Pseudomonadota</taxon>
        <taxon>Alphaproteobacteria</taxon>
        <taxon>Hyphomicrobiales</taxon>
        <taxon>Phyllobacteriaceae</taxon>
        <taxon>Mesorhizobium</taxon>
    </lineage>
</organism>
<evidence type="ECO:0008006" key="2">
    <source>
        <dbReference type="Google" id="ProtNLM"/>
    </source>
</evidence>
<dbReference type="RefSeq" id="WP_353642934.1">
    <property type="nucleotide sequence ID" value="NZ_CP159253.1"/>
</dbReference>
<reference evidence="1" key="1">
    <citation type="submission" date="2024-06" db="EMBL/GenBank/DDBJ databases">
        <title>Mesorhizobium karijinii sp. nov., a symbiont of the iconic Swainsona formosa from arid Australia.</title>
        <authorList>
            <person name="Hill Y.J."/>
            <person name="Watkin E.L.J."/>
            <person name="O'Hara G.W."/>
            <person name="Terpolilli J."/>
            <person name="Tye M.L."/>
            <person name="Kohlmeier M.G."/>
        </authorList>
    </citation>
    <scope>NUCLEOTIDE SEQUENCE</scope>
    <source>
        <strain evidence="1">WSM2240</strain>
    </source>
</reference>
<proteinExistence type="predicted"/>
<sequence>MKNNSVRIIHPRVAAGTASLIGVQIGEHSIDMRAVGNRVDGNQIRLTTDPMVTASRGVFVPFTDGSSSSSVLLGENEFASCTQNYRITEAGVDMTVKYAPRSLNSDNFTRVAAPIVLGARPFLTKTLPGGVLTIDQTLVRIVNATGATLTVSSVAIALASMGVNTPFIVIQNNSSGAANTLTLTHAVGAFWCPGATNYVVPQRGGVICIVDPDPASPTLQILGPIA</sequence>
<dbReference type="AlphaFoldDB" id="A0AAU8CRG3"/>